<organism evidence="2 3">
    <name type="scientific">Nicotiana attenuata</name>
    <name type="common">Coyote tobacco</name>
    <dbReference type="NCBI Taxonomy" id="49451"/>
    <lineage>
        <taxon>Eukaryota</taxon>
        <taxon>Viridiplantae</taxon>
        <taxon>Streptophyta</taxon>
        <taxon>Embryophyta</taxon>
        <taxon>Tracheophyta</taxon>
        <taxon>Spermatophyta</taxon>
        <taxon>Magnoliopsida</taxon>
        <taxon>eudicotyledons</taxon>
        <taxon>Gunneridae</taxon>
        <taxon>Pentapetalae</taxon>
        <taxon>asterids</taxon>
        <taxon>lamiids</taxon>
        <taxon>Solanales</taxon>
        <taxon>Solanaceae</taxon>
        <taxon>Nicotianoideae</taxon>
        <taxon>Nicotianeae</taxon>
        <taxon>Nicotiana</taxon>
    </lineage>
</organism>
<dbReference type="PANTHER" id="PTHR46265:SF24">
    <property type="entry name" value="RHO GTPASE-ACTIVATING PROTEIN REN1-LIKE ISOFORM X1"/>
    <property type="match status" value="1"/>
</dbReference>
<dbReference type="Gramene" id="OIT04521">
    <property type="protein sequence ID" value="OIT04521"/>
    <property type="gene ID" value="A4A49_08266"/>
</dbReference>
<dbReference type="AlphaFoldDB" id="A0A1J6JBI7"/>
<evidence type="ECO:0000256" key="1">
    <source>
        <dbReference type="SAM" id="MobiDB-lite"/>
    </source>
</evidence>
<dbReference type="Proteomes" id="UP000187609">
    <property type="component" value="Unassembled WGS sequence"/>
</dbReference>
<evidence type="ECO:0000313" key="3">
    <source>
        <dbReference type="Proteomes" id="UP000187609"/>
    </source>
</evidence>
<dbReference type="STRING" id="49451.A0A1J6JBI7"/>
<dbReference type="InterPro" id="IPR052799">
    <property type="entry name" value="Rho_GAP_Regulators"/>
</dbReference>
<keyword evidence="3" id="KW-1185">Reference proteome</keyword>
<name>A0A1J6JBI7_NICAT</name>
<feature type="compositionally biased region" description="Acidic residues" evidence="1">
    <location>
        <begin position="236"/>
        <end position="253"/>
    </location>
</feature>
<reference evidence="2" key="1">
    <citation type="submission" date="2016-11" db="EMBL/GenBank/DDBJ databases">
        <title>The genome of Nicotiana attenuata.</title>
        <authorList>
            <person name="Xu S."/>
            <person name="Brockmoeller T."/>
            <person name="Gaquerel E."/>
            <person name="Navarro A."/>
            <person name="Kuhl H."/>
            <person name="Gase K."/>
            <person name="Ling Z."/>
            <person name="Zhou W."/>
            <person name="Kreitzer C."/>
            <person name="Stanke M."/>
            <person name="Tang H."/>
            <person name="Lyons E."/>
            <person name="Pandey P."/>
            <person name="Pandey S.P."/>
            <person name="Timmermann B."/>
            <person name="Baldwin I.T."/>
        </authorList>
    </citation>
    <scope>NUCLEOTIDE SEQUENCE [LARGE SCALE GENOMIC DNA]</scope>
    <source>
        <strain evidence="2">UT</strain>
    </source>
</reference>
<evidence type="ECO:0000313" key="2">
    <source>
        <dbReference type="EMBL" id="OIT04521.1"/>
    </source>
</evidence>
<accession>A0A1J6JBI7</accession>
<dbReference type="PANTHER" id="PTHR46265">
    <property type="entry name" value="RHO GTPASE-ACTIVATING PROTEIN 7"/>
    <property type="match status" value="1"/>
</dbReference>
<dbReference type="EMBL" id="MJEQ01037185">
    <property type="protein sequence ID" value="OIT04521.1"/>
    <property type="molecule type" value="Genomic_DNA"/>
</dbReference>
<comment type="caution">
    <text evidence="2">The sequence shown here is derived from an EMBL/GenBank/DDBJ whole genome shotgun (WGS) entry which is preliminary data.</text>
</comment>
<gene>
    <name evidence="2" type="ORF">A4A49_08266</name>
</gene>
<sequence>MSSEKGVQLQSIITTPEAPSDDIYVVAALRVLSDAESISFSAFYRKIDDTDEVYFVIASDDGHVENVSAAIKFDEERCKSEVEYDGLVAIPSRELALFIWLHDSDEFHILVTNNFVRVRALKDELLLSKQMNECIIGGSFDDELELMVPLDLVKGGLNDALTQTKCLWLFTSTKSDTYLITFPFFPMGILSYFFDEANDREPVKSLVLGQPVLLALQDIDGTPSFLEKAFRFIEEHEDDEEEKYEEEDRDEDEVKLAHKNHSS</sequence>
<proteinExistence type="predicted"/>
<protein>
    <submittedName>
        <fullName evidence="2">Uncharacterized protein</fullName>
    </submittedName>
</protein>
<feature type="region of interest" description="Disordered" evidence="1">
    <location>
        <begin position="236"/>
        <end position="263"/>
    </location>
</feature>